<keyword evidence="3" id="KW-1185">Reference proteome</keyword>
<dbReference type="AlphaFoldDB" id="A0A1H6J7L8"/>
<dbReference type="Proteomes" id="UP000199215">
    <property type="component" value="Unassembled WGS sequence"/>
</dbReference>
<gene>
    <name evidence="2" type="ORF">SAMN05192561_10910</name>
</gene>
<dbReference type="EMBL" id="FNWU01000009">
    <property type="protein sequence ID" value="SEH58014.1"/>
    <property type="molecule type" value="Genomic_DNA"/>
</dbReference>
<evidence type="ECO:0000256" key="1">
    <source>
        <dbReference type="SAM" id="Phobius"/>
    </source>
</evidence>
<dbReference type="RefSeq" id="WP_281241170.1">
    <property type="nucleotide sequence ID" value="NZ_FNWU01000009.1"/>
</dbReference>
<evidence type="ECO:0000313" key="3">
    <source>
        <dbReference type="Proteomes" id="UP000199215"/>
    </source>
</evidence>
<keyword evidence="1" id="KW-1133">Transmembrane helix</keyword>
<proteinExistence type="predicted"/>
<accession>A0A1H6J7L8</accession>
<sequence>MDGYIVDIDNDELLSPIVVIATIALIGVFGIGFLYQAALLVL</sequence>
<feature type="transmembrane region" description="Helical" evidence="1">
    <location>
        <begin position="17"/>
        <end position="41"/>
    </location>
</feature>
<reference evidence="2 3" key="1">
    <citation type="submission" date="2016-10" db="EMBL/GenBank/DDBJ databases">
        <authorList>
            <person name="de Groot N.N."/>
        </authorList>
    </citation>
    <scope>NUCLEOTIDE SEQUENCE [LARGE SCALE GENOMIC DNA]</scope>
    <source>
        <strain evidence="2 3">IBRC-M10418</strain>
    </source>
</reference>
<keyword evidence="1" id="KW-0472">Membrane</keyword>
<keyword evidence="1" id="KW-0812">Transmembrane</keyword>
<evidence type="ECO:0000313" key="2">
    <source>
        <dbReference type="EMBL" id="SEH58014.1"/>
    </source>
</evidence>
<organism evidence="2 3">
    <name type="scientific">Halopenitus malekzadehii</name>
    <dbReference type="NCBI Taxonomy" id="1267564"/>
    <lineage>
        <taxon>Archaea</taxon>
        <taxon>Methanobacteriati</taxon>
        <taxon>Methanobacteriota</taxon>
        <taxon>Stenosarchaea group</taxon>
        <taxon>Halobacteria</taxon>
        <taxon>Halobacteriales</taxon>
        <taxon>Haloferacaceae</taxon>
        <taxon>Halopenitus</taxon>
    </lineage>
</organism>
<name>A0A1H6J7L8_9EURY</name>
<protein>
    <submittedName>
        <fullName evidence="2">Uncharacterized protein</fullName>
    </submittedName>
</protein>